<keyword evidence="1" id="KW-0472">Membrane</keyword>
<dbReference type="OrthoDB" id="9798884at2"/>
<dbReference type="SUPFAM" id="SSF53474">
    <property type="entry name" value="alpha/beta-Hydrolases"/>
    <property type="match status" value="1"/>
</dbReference>
<feature type="domain" description="AB hydrolase-1" evidence="2">
    <location>
        <begin position="83"/>
        <end position="184"/>
    </location>
</feature>
<dbReference type="KEGG" id="mai:MICA_1136"/>
<protein>
    <recommendedName>
        <fullName evidence="2">AB hydrolase-1 domain-containing protein</fullName>
    </recommendedName>
</protein>
<dbReference type="EMBL" id="CP002382">
    <property type="protein sequence ID" value="AEP09464.1"/>
    <property type="molecule type" value="Genomic_DNA"/>
</dbReference>
<dbReference type="Pfam" id="PF00561">
    <property type="entry name" value="Abhydrolase_1"/>
    <property type="match status" value="1"/>
</dbReference>
<name>G2KPG4_MICAA</name>
<keyword evidence="4" id="KW-1185">Reference proteome</keyword>
<dbReference type="eggNOG" id="COG1073">
    <property type="taxonomic scope" value="Bacteria"/>
</dbReference>
<reference evidence="3 4" key="1">
    <citation type="journal article" date="2011" name="BMC Genomics">
        <title>Genomic insights into an obligate epibiotic bacterial predator: Micavibrio aeruginosavorus ARL-13.</title>
        <authorList>
            <person name="Wang Z."/>
            <person name="Kadouri D."/>
            <person name="Wu M."/>
        </authorList>
    </citation>
    <scope>NUCLEOTIDE SEQUENCE [LARGE SCALE GENOMIC DNA]</scope>
    <source>
        <strain evidence="3 4">ARL-13</strain>
    </source>
</reference>
<dbReference type="PANTHER" id="PTHR12277:SF81">
    <property type="entry name" value="PROTEIN ABHD13"/>
    <property type="match status" value="1"/>
</dbReference>
<proteinExistence type="predicted"/>
<dbReference type="InterPro" id="IPR029058">
    <property type="entry name" value="AB_hydrolase_fold"/>
</dbReference>
<keyword evidence="1" id="KW-1133">Transmembrane helix</keyword>
<evidence type="ECO:0000259" key="2">
    <source>
        <dbReference type="Pfam" id="PF00561"/>
    </source>
</evidence>
<dbReference type="Gene3D" id="3.40.50.1820">
    <property type="entry name" value="alpha/beta hydrolase"/>
    <property type="match status" value="1"/>
</dbReference>
<keyword evidence="1" id="KW-0812">Transmembrane</keyword>
<dbReference type="PANTHER" id="PTHR12277">
    <property type="entry name" value="ALPHA/BETA HYDROLASE DOMAIN-CONTAINING PROTEIN"/>
    <property type="match status" value="1"/>
</dbReference>
<dbReference type="AlphaFoldDB" id="G2KPG4"/>
<dbReference type="RefSeq" id="WP_014102687.1">
    <property type="nucleotide sequence ID" value="NC_016026.1"/>
</dbReference>
<dbReference type="STRING" id="856793.MICA_1136"/>
<evidence type="ECO:0000313" key="4">
    <source>
        <dbReference type="Proteomes" id="UP000009286"/>
    </source>
</evidence>
<sequence>MIAILKRYTKRDLKRMAFAIICGYIGLLVFLYAAQRSFIYVPDRHMESPEYYGVRGYEVVQVTTEDGLTLSGWYHAPSSPVAPIIVYFHGNGGSLIQRTERANLYAQAGYGVLFGEYRGYGGNPGQPSQDGLFADARAYIDWLRARGVTDDKVILYGESLGTGVATYVAAEYAPGIRGLVLESPYTSLGDIGRMRFFFVPVDLMLKDKFDTKSRIGTVKVPVLIIHGRHDMIVPFKYGERVYQAANAPKLFREFSDAGHNDLYPKGAWPVVREFMDALAQ</sequence>
<dbReference type="InterPro" id="IPR000073">
    <property type="entry name" value="AB_hydrolase_1"/>
</dbReference>
<organism evidence="3 4">
    <name type="scientific">Micavibrio aeruginosavorus (strain ARL-13)</name>
    <dbReference type="NCBI Taxonomy" id="856793"/>
    <lineage>
        <taxon>Bacteria</taxon>
        <taxon>Pseudomonadati</taxon>
        <taxon>Bdellovibrionota</taxon>
        <taxon>Bdellovibrionia</taxon>
        <taxon>Bdellovibrionales</taxon>
        <taxon>Pseudobdellovibrionaceae</taxon>
        <taxon>Micavibrio</taxon>
    </lineage>
</organism>
<gene>
    <name evidence="3" type="ordered locus">MICA_1136</name>
</gene>
<evidence type="ECO:0000256" key="1">
    <source>
        <dbReference type="SAM" id="Phobius"/>
    </source>
</evidence>
<dbReference type="HOGENOM" id="CLU_029375_2_1_5"/>
<dbReference type="Proteomes" id="UP000009286">
    <property type="component" value="Chromosome"/>
</dbReference>
<evidence type="ECO:0000313" key="3">
    <source>
        <dbReference type="EMBL" id="AEP09464.1"/>
    </source>
</evidence>
<accession>G2KPG4</accession>
<feature type="transmembrane region" description="Helical" evidence="1">
    <location>
        <begin position="16"/>
        <end position="34"/>
    </location>
</feature>